<dbReference type="EMBL" id="JACHDB010000001">
    <property type="protein sequence ID" value="MBB5431550.1"/>
    <property type="molecule type" value="Genomic_DNA"/>
</dbReference>
<protein>
    <submittedName>
        <fullName evidence="2">Uncharacterized protein</fullName>
    </submittedName>
</protein>
<reference evidence="2 3" key="1">
    <citation type="submission" date="2020-08" db="EMBL/GenBank/DDBJ databases">
        <title>Sequencing the genomes of 1000 actinobacteria strains.</title>
        <authorList>
            <person name="Klenk H.-P."/>
        </authorList>
    </citation>
    <scope>NUCLEOTIDE SEQUENCE [LARGE SCALE GENOMIC DNA]</scope>
    <source>
        <strain evidence="2 3">DSM 44551</strain>
    </source>
</reference>
<keyword evidence="1" id="KW-0472">Membrane</keyword>
<keyword evidence="1" id="KW-1133">Transmembrane helix</keyword>
<evidence type="ECO:0000313" key="3">
    <source>
        <dbReference type="Proteomes" id="UP000572635"/>
    </source>
</evidence>
<keyword evidence="3" id="KW-1185">Reference proteome</keyword>
<evidence type="ECO:0000256" key="1">
    <source>
        <dbReference type="SAM" id="Phobius"/>
    </source>
</evidence>
<feature type="transmembrane region" description="Helical" evidence="1">
    <location>
        <begin position="143"/>
        <end position="162"/>
    </location>
</feature>
<dbReference type="Proteomes" id="UP000572635">
    <property type="component" value="Unassembled WGS sequence"/>
</dbReference>
<keyword evidence="1" id="KW-0812">Transmembrane</keyword>
<gene>
    <name evidence="2" type="ORF">HDA36_001634</name>
</gene>
<accession>A0A7W8QKN7</accession>
<feature type="transmembrane region" description="Helical" evidence="1">
    <location>
        <begin position="99"/>
        <end position="123"/>
    </location>
</feature>
<sequence length="176" mass="19279">MTRRTEEERLRAALRWYPRHIRQAYGEEIVATALELHEAGGGGPRPGPELVRAGLAARVRNTPGPLRRAGYRLLGIAPPARYRAWAAADLADRRYPLRVLLWSLLWLVPIAALSVGGPLYAGIDPWGDEHTLGLLPKAAENAVALGTPVYAFVAIALFLGPLDRDGLRRRQGLPAE</sequence>
<evidence type="ECO:0000313" key="2">
    <source>
        <dbReference type="EMBL" id="MBB5431550.1"/>
    </source>
</evidence>
<dbReference type="AlphaFoldDB" id="A0A7W8QKN7"/>
<organism evidence="2 3">
    <name type="scientific">Nocardiopsis composta</name>
    <dbReference type="NCBI Taxonomy" id="157465"/>
    <lineage>
        <taxon>Bacteria</taxon>
        <taxon>Bacillati</taxon>
        <taxon>Actinomycetota</taxon>
        <taxon>Actinomycetes</taxon>
        <taxon>Streptosporangiales</taxon>
        <taxon>Nocardiopsidaceae</taxon>
        <taxon>Nocardiopsis</taxon>
    </lineage>
</organism>
<proteinExistence type="predicted"/>
<comment type="caution">
    <text evidence="2">The sequence shown here is derived from an EMBL/GenBank/DDBJ whole genome shotgun (WGS) entry which is preliminary data.</text>
</comment>
<dbReference type="RefSeq" id="WP_184391246.1">
    <property type="nucleotide sequence ID" value="NZ_BAAAJD010000146.1"/>
</dbReference>
<name>A0A7W8QKN7_9ACTN</name>